<organism evidence="2 5">
    <name type="scientific">Deinococcus wulumuqiensis</name>
    <dbReference type="NCBI Taxonomy" id="980427"/>
    <lineage>
        <taxon>Bacteria</taxon>
        <taxon>Thermotogati</taxon>
        <taxon>Deinococcota</taxon>
        <taxon>Deinococci</taxon>
        <taxon>Deinococcales</taxon>
        <taxon>Deinococcaceae</taxon>
        <taxon>Deinococcus</taxon>
    </lineage>
</organism>
<evidence type="ECO:0000313" key="4">
    <source>
        <dbReference type="EMBL" id="GGP29546.1"/>
    </source>
</evidence>
<gene>
    <name evidence="2" type="ORF">DVJ83_01755</name>
    <name evidence="4" type="ORF">GCM10008021_11970</name>
    <name evidence="3" type="ORF">GCM10010914_00250</name>
</gene>
<dbReference type="STRING" id="1288484.GCA_000348665_00737"/>
<keyword evidence="1" id="KW-0812">Transmembrane</keyword>
<dbReference type="GeneID" id="59163915"/>
<dbReference type="RefSeq" id="WP_017869663.1">
    <property type="nucleotide sequence ID" value="NZ_BMLZ01000012.1"/>
</dbReference>
<name>A0A345IEH3_9DEIO</name>
<keyword evidence="1" id="KW-1133">Transmembrane helix</keyword>
<evidence type="ECO:0000313" key="2">
    <source>
        <dbReference type="EMBL" id="AXG98095.1"/>
    </source>
</evidence>
<feature type="transmembrane region" description="Helical" evidence="1">
    <location>
        <begin position="50"/>
        <end position="69"/>
    </location>
</feature>
<dbReference type="EMBL" id="BMLZ01000012">
    <property type="protein sequence ID" value="GGP29546.1"/>
    <property type="molecule type" value="Genomic_DNA"/>
</dbReference>
<dbReference type="PANTHER" id="PTHR36974:SF1">
    <property type="entry name" value="DOXX FAMILY MEMBRANE PROTEIN"/>
    <property type="match status" value="1"/>
</dbReference>
<evidence type="ECO:0000313" key="3">
    <source>
        <dbReference type="EMBL" id="GGI70141.1"/>
    </source>
</evidence>
<evidence type="ECO:0000313" key="5">
    <source>
        <dbReference type="Proteomes" id="UP000253744"/>
    </source>
</evidence>
<dbReference type="PANTHER" id="PTHR36974">
    <property type="entry name" value="MEMBRANE PROTEIN-RELATED"/>
    <property type="match status" value="1"/>
</dbReference>
<reference evidence="6" key="4">
    <citation type="journal article" date="2019" name="Int. J. Syst. Evol. Microbiol.">
        <title>The Global Catalogue of Microorganisms (GCM) 10K type strain sequencing project: providing services to taxonomists for standard genome sequencing and annotation.</title>
        <authorList>
            <consortium name="The Broad Institute Genomics Platform"/>
            <consortium name="The Broad Institute Genome Sequencing Center for Infectious Disease"/>
            <person name="Wu L."/>
            <person name="Ma J."/>
        </authorList>
    </citation>
    <scope>NUCLEOTIDE SEQUENCE [LARGE SCALE GENOMIC DNA]</scope>
    <source>
        <strain evidence="6">CGMCC 1.8884</strain>
    </source>
</reference>
<dbReference type="Proteomes" id="UP000630135">
    <property type="component" value="Unassembled WGS sequence"/>
</dbReference>
<dbReference type="Proteomes" id="UP000652720">
    <property type="component" value="Unassembled WGS sequence"/>
</dbReference>
<sequence>MKPRPTSALQTLARLGLGGFLTFAGVSHLTFARDEFQAQVPKSLPLNEDFVVLASGIAEISLGTAFMLWKEKRIPLGWLLAAFFVAVFPGNISQYLTRTDAFGLDTDRKRFIRLFFQPVLIGVALWSSGAWQARKRRG</sequence>
<keyword evidence="6" id="KW-1185">Reference proteome</keyword>
<accession>A0A345IEH3</accession>
<feature type="transmembrane region" description="Helical" evidence="1">
    <location>
        <begin position="12"/>
        <end position="30"/>
    </location>
</feature>
<dbReference type="EMBL" id="CP031158">
    <property type="protein sequence ID" value="AXG98095.1"/>
    <property type="molecule type" value="Genomic_DNA"/>
</dbReference>
<feature type="transmembrane region" description="Helical" evidence="1">
    <location>
        <begin position="111"/>
        <end position="131"/>
    </location>
</feature>
<reference evidence="3" key="5">
    <citation type="submission" date="2023-08" db="EMBL/GenBank/DDBJ databases">
        <authorList>
            <person name="Sun Q."/>
            <person name="Zhou Y."/>
        </authorList>
    </citation>
    <scope>NUCLEOTIDE SEQUENCE</scope>
    <source>
        <strain evidence="4">CGMCC 1.8884</strain>
        <strain evidence="3">CGMCC 1.8885</strain>
    </source>
</reference>
<reference evidence="4" key="1">
    <citation type="journal article" date="2014" name="Int. J. Syst. Evol. Microbiol.">
        <title>Complete genome of a new Firmicutes species belonging to the dominant human colonic microbiota ('Ruminococcus bicirculans') reveals two chromosomes and a selective capacity to utilize plant glucans.</title>
        <authorList>
            <consortium name="NISC Comparative Sequencing Program"/>
            <person name="Wegmann U."/>
            <person name="Louis P."/>
            <person name="Goesmann A."/>
            <person name="Henrissat B."/>
            <person name="Duncan S.H."/>
            <person name="Flint H.J."/>
        </authorList>
    </citation>
    <scope>NUCLEOTIDE SEQUENCE</scope>
    <source>
        <strain evidence="4">CGMCC 1.8884</strain>
    </source>
</reference>
<dbReference type="EMBL" id="BMMA01000001">
    <property type="protein sequence ID" value="GGI70141.1"/>
    <property type="molecule type" value="Genomic_DNA"/>
</dbReference>
<dbReference type="KEGG" id="dwu:DVJ83_01755"/>
<reference evidence="2 5" key="3">
    <citation type="submission" date="2018-07" db="EMBL/GenBank/DDBJ databases">
        <title>Complete Genome and Methylome Analysis of Deinococcus wulumuqiensis NEB 479.</title>
        <authorList>
            <person name="Fomenkov A."/>
            <person name="Luyten Y."/>
            <person name="Vincze T."/>
            <person name="Anton B.P."/>
            <person name="Clark T."/>
            <person name="Roberts R.J."/>
            <person name="Morgan R.D."/>
        </authorList>
    </citation>
    <scope>NUCLEOTIDE SEQUENCE [LARGE SCALE GENOMIC DNA]</scope>
    <source>
        <strain evidence="2 5">NEB 479</strain>
    </source>
</reference>
<protein>
    <submittedName>
        <fullName evidence="3">Membrane protein</fullName>
    </submittedName>
</protein>
<dbReference type="Proteomes" id="UP000253744">
    <property type="component" value="Chromosome"/>
</dbReference>
<keyword evidence="1" id="KW-0472">Membrane</keyword>
<evidence type="ECO:0000313" key="6">
    <source>
        <dbReference type="Proteomes" id="UP000630135"/>
    </source>
</evidence>
<reference evidence="3" key="2">
    <citation type="journal article" date="2014" name="Int. J. Syst. Evol. Microbiol.">
        <title>Complete genome sequence of Corynebacterium casei LMG S-19264T (=DSM 44701T), isolated from a smear-ripened cheese.</title>
        <authorList>
            <consortium name="US DOE Joint Genome Institute (JGI-PGF)"/>
            <person name="Walter F."/>
            <person name="Albersmeier A."/>
            <person name="Kalinowski J."/>
            <person name="Ruckert C."/>
        </authorList>
    </citation>
    <scope>NUCLEOTIDE SEQUENCE</scope>
    <source>
        <strain evidence="3">CGMCC 1.8885</strain>
    </source>
</reference>
<dbReference type="AlphaFoldDB" id="A0A345IEH3"/>
<proteinExistence type="predicted"/>
<feature type="transmembrane region" description="Helical" evidence="1">
    <location>
        <begin position="76"/>
        <end position="96"/>
    </location>
</feature>
<evidence type="ECO:0000256" key="1">
    <source>
        <dbReference type="SAM" id="Phobius"/>
    </source>
</evidence>